<dbReference type="SUPFAM" id="SSF52540">
    <property type="entry name" value="P-loop containing nucleoside triphosphate hydrolases"/>
    <property type="match status" value="1"/>
</dbReference>
<evidence type="ECO:0000256" key="12">
    <source>
        <dbReference type="RuleBase" id="RU362085"/>
    </source>
</evidence>
<gene>
    <name evidence="15" type="primary">dnaB</name>
    <name evidence="15" type="ORF">HMI46_18060</name>
    <name evidence="14" type="ORF">M5X12_30355</name>
</gene>
<dbReference type="Proteomes" id="UP001527181">
    <property type="component" value="Unassembled WGS sequence"/>
</dbReference>
<dbReference type="AlphaFoldDB" id="A0AAP7A135"/>
<evidence type="ECO:0000256" key="5">
    <source>
        <dbReference type="ARBA" id="ARBA00022801"/>
    </source>
</evidence>
<keyword evidence="7 12" id="KW-0067">ATP-binding</keyword>
<dbReference type="SUPFAM" id="SSF48024">
    <property type="entry name" value="N-terminal domain of DnaB helicase"/>
    <property type="match status" value="1"/>
</dbReference>
<keyword evidence="8 12" id="KW-0238">DNA-binding</keyword>
<dbReference type="GO" id="GO:0005524">
    <property type="term" value="F:ATP binding"/>
    <property type="evidence" value="ECO:0007669"/>
    <property type="project" value="UniProtKB-UniRule"/>
</dbReference>
<evidence type="ECO:0000256" key="9">
    <source>
        <dbReference type="ARBA" id="ARBA00023235"/>
    </source>
</evidence>
<dbReference type="InterPro" id="IPR007694">
    <property type="entry name" value="DNA_helicase_DnaB-like_C"/>
</dbReference>
<dbReference type="Pfam" id="PF03796">
    <property type="entry name" value="DnaB_C"/>
    <property type="match status" value="1"/>
</dbReference>
<evidence type="ECO:0000256" key="2">
    <source>
        <dbReference type="ARBA" id="ARBA00022515"/>
    </source>
</evidence>
<reference evidence="14 17" key="2">
    <citation type="submission" date="2022-05" db="EMBL/GenBank/DDBJ databases">
        <title>Genome Sequencing of Bee-Associated Microbes.</title>
        <authorList>
            <person name="Dunlap C."/>
        </authorList>
    </citation>
    <scope>NUCLEOTIDE SEQUENCE [LARGE SCALE GENOMIC DNA]</scope>
    <source>
        <strain evidence="14 17">NRRL B-04010</strain>
    </source>
</reference>
<comment type="similarity">
    <text evidence="1 12">Belongs to the helicase family. DnaB subfamily.</text>
</comment>
<evidence type="ECO:0000256" key="11">
    <source>
        <dbReference type="NCBIfam" id="TIGR00665"/>
    </source>
</evidence>
<reference evidence="15 16" key="1">
    <citation type="submission" date="2020-05" db="EMBL/GenBank/DDBJ databases">
        <title>Whole genome sequencing and identification of novel metabolites from Paenibacillus alvei strain JR949.</title>
        <authorList>
            <person name="Rajendhran J."/>
            <person name="Sree Pranav P."/>
            <person name="Mahalakshmi B."/>
            <person name="Karthikeyan R."/>
        </authorList>
    </citation>
    <scope>NUCLEOTIDE SEQUENCE [LARGE SCALE GENOMIC DNA]</scope>
    <source>
        <strain evidence="15 16">JR949</strain>
    </source>
</reference>
<dbReference type="GO" id="GO:0006269">
    <property type="term" value="P:DNA replication, synthesis of primer"/>
    <property type="evidence" value="ECO:0007669"/>
    <property type="project" value="UniProtKB-UniRule"/>
</dbReference>
<dbReference type="EMBL" id="JAMDNP010000119">
    <property type="protein sequence ID" value="MCY9764798.1"/>
    <property type="molecule type" value="Genomic_DNA"/>
</dbReference>
<evidence type="ECO:0000256" key="4">
    <source>
        <dbReference type="ARBA" id="ARBA00022741"/>
    </source>
</evidence>
<dbReference type="RefSeq" id="WP_171417985.1">
    <property type="nucleotide sequence ID" value="NZ_JABFOR010000025.1"/>
</dbReference>
<evidence type="ECO:0000256" key="8">
    <source>
        <dbReference type="ARBA" id="ARBA00023125"/>
    </source>
</evidence>
<evidence type="ECO:0000313" key="14">
    <source>
        <dbReference type="EMBL" id="MCY9764798.1"/>
    </source>
</evidence>
<evidence type="ECO:0000256" key="1">
    <source>
        <dbReference type="ARBA" id="ARBA00008428"/>
    </source>
</evidence>
<dbReference type="Gene3D" id="1.10.860.10">
    <property type="entry name" value="DNAb Helicase, Chain A"/>
    <property type="match status" value="1"/>
</dbReference>
<dbReference type="InterPro" id="IPR007693">
    <property type="entry name" value="DNA_helicase_DnaB-like_N"/>
</dbReference>
<evidence type="ECO:0000256" key="7">
    <source>
        <dbReference type="ARBA" id="ARBA00022840"/>
    </source>
</evidence>
<dbReference type="PANTHER" id="PTHR30153">
    <property type="entry name" value="REPLICATIVE DNA HELICASE DNAB"/>
    <property type="match status" value="1"/>
</dbReference>
<dbReference type="InterPro" id="IPR007692">
    <property type="entry name" value="DNA_helicase_DnaB"/>
</dbReference>
<protein>
    <recommendedName>
        <fullName evidence="11 12">Replicative DNA helicase</fullName>
        <ecNumber evidence="11 12">5.6.2.3</ecNumber>
    </recommendedName>
</protein>
<dbReference type="Pfam" id="PF00772">
    <property type="entry name" value="DnaB"/>
    <property type="match status" value="1"/>
</dbReference>
<dbReference type="EMBL" id="JABFOR010000025">
    <property type="protein sequence ID" value="NOJ72455.1"/>
    <property type="molecule type" value="Genomic_DNA"/>
</dbReference>
<dbReference type="GO" id="GO:0003677">
    <property type="term" value="F:DNA binding"/>
    <property type="evidence" value="ECO:0007669"/>
    <property type="project" value="UniProtKB-UniRule"/>
</dbReference>
<evidence type="ECO:0000313" key="17">
    <source>
        <dbReference type="Proteomes" id="UP001527181"/>
    </source>
</evidence>
<dbReference type="InterPro" id="IPR036185">
    <property type="entry name" value="DNA_heli_DnaB-like_N_sf"/>
</dbReference>
<comment type="function">
    <text evidence="12">The main replicative DNA helicase, it participates in initiation and elongation during chromosome replication. Travels ahead of the DNA replisome, separating dsDNA into templates for DNA synthesis. A processive ATP-dependent 5'-3' DNA helicase it has DNA-dependent ATPase activity.</text>
</comment>
<keyword evidence="6 12" id="KW-0347">Helicase</keyword>
<evidence type="ECO:0000313" key="16">
    <source>
        <dbReference type="Proteomes" id="UP000552038"/>
    </source>
</evidence>
<dbReference type="GO" id="GO:0043139">
    <property type="term" value="F:5'-3' DNA helicase activity"/>
    <property type="evidence" value="ECO:0007669"/>
    <property type="project" value="UniProtKB-EC"/>
</dbReference>
<sequence length="431" mass="48035">MNNEFVNVQAEQFVLGSILLEPGLLDECKVKIEDFSYAGHQNIFATMLELRDKGNPVELMTIATELGDQLTDVGGTKYLLQLRQAVPSTKTFGFYVKQVKDASLMRGTVSTLKGLLNESKSAESAEQLIATIRESISGLEKEVVPERSFRQLGEILHNHEDIIIERQSQKGLTGVKTASSNMDALTGGYQKQDLIIIAARPSVGKTAYMLNDAKAAAESGTVDAVGILSLEMPDLPIAERLVSSMGHIDGMKIRKGLFEDGDWPNYTMTRDHASKLPLYIDDSPGATIQQIRAKVRAFKKKFGRIIIYIDYLQLISGGKRFPSKQEEVSYISSELKKIARENDCPIVAISSLSRSVEQRQDKRPMMSDLRESGQIEFDADMVIFLYRDDYYNAESEKKNIVEVNVAKGRNTGTGLIEMVYFKNFSKFADLA</sequence>
<dbReference type="GO" id="GO:0016787">
    <property type="term" value="F:hydrolase activity"/>
    <property type="evidence" value="ECO:0007669"/>
    <property type="project" value="UniProtKB-KW"/>
</dbReference>
<keyword evidence="9" id="KW-0413">Isomerase</keyword>
<evidence type="ECO:0000259" key="13">
    <source>
        <dbReference type="PROSITE" id="PS51199"/>
    </source>
</evidence>
<keyword evidence="5 12" id="KW-0378">Hydrolase</keyword>
<dbReference type="PROSITE" id="PS51199">
    <property type="entry name" value="SF4_HELICASE"/>
    <property type="match status" value="1"/>
</dbReference>
<evidence type="ECO:0000256" key="3">
    <source>
        <dbReference type="ARBA" id="ARBA00022705"/>
    </source>
</evidence>
<dbReference type="InterPro" id="IPR027417">
    <property type="entry name" value="P-loop_NTPase"/>
</dbReference>
<name>A0AAP7A135_PAEAL</name>
<dbReference type="InterPro" id="IPR016136">
    <property type="entry name" value="DNA_helicase_N/primase_C"/>
</dbReference>
<accession>A0AAP7A135</accession>
<comment type="caution">
    <text evidence="15">The sequence shown here is derived from an EMBL/GenBank/DDBJ whole genome shotgun (WGS) entry which is preliminary data.</text>
</comment>
<feature type="domain" description="SF4 helicase" evidence="13">
    <location>
        <begin position="168"/>
        <end position="431"/>
    </location>
</feature>
<dbReference type="GO" id="GO:1990077">
    <property type="term" value="C:primosome complex"/>
    <property type="evidence" value="ECO:0007669"/>
    <property type="project" value="UniProtKB-UniRule"/>
</dbReference>
<organism evidence="15 16">
    <name type="scientific">Paenibacillus alvei</name>
    <name type="common">Bacillus alvei</name>
    <dbReference type="NCBI Taxonomy" id="44250"/>
    <lineage>
        <taxon>Bacteria</taxon>
        <taxon>Bacillati</taxon>
        <taxon>Bacillota</taxon>
        <taxon>Bacilli</taxon>
        <taxon>Bacillales</taxon>
        <taxon>Paenibacillaceae</taxon>
        <taxon>Paenibacillus</taxon>
    </lineage>
</organism>
<dbReference type="Gene3D" id="3.40.50.300">
    <property type="entry name" value="P-loop containing nucleotide triphosphate hydrolases"/>
    <property type="match status" value="1"/>
</dbReference>
<proteinExistence type="inferred from homology"/>
<dbReference type="GO" id="GO:0005829">
    <property type="term" value="C:cytosol"/>
    <property type="evidence" value="ECO:0007669"/>
    <property type="project" value="TreeGrafter"/>
</dbReference>
<evidence type="ECO:0000256" key="10">
    <source>
        <dbReference type="ARBA" id="ARBA00048954"/>
    </source>
</evidence>
<dbReference type="CDD" id="cd00984">
    <property type="entry name" value="DnaB_C"/>
    <property type="match status" value="1"/>
</dbReference>
<dbReference type="PANTHER" id="PTHR30153:SF2">
    <property type="entry name" value="REPLICATIVE DNA HELICASE"/>
    <property type="match status" value="1"/>
</dbReference>
<keyword evidence="4 12" id="KW-0547">Nucleotide-binding</keyword>
<dbReference type="EC" id="5.6.2.3" evidence="11 12"/>
<keyword evidence="2 12" id="KW-0639">Primosome</keyword>
<keyword evidence="17" id="KW-1185">Reference proteome</keyword>
<keyword evidence="3 12" id="KW-0235">DNA replication</keyword>
<dbReference type="NCBIfam" id="TIGR00665">
    <property type="entry name" value="DnaB"/>
    <property type="match status" value="1"/>
</dbReference>
<dbReference type="Proteomes" id="UP000552038">
    <property type="component" value="Unassembled WGS sequence"/>
</dbReference>
<evidence type="ECO:0000256" key="6">
    <source>
        <dbReference type="ARBA" id="ARBA00022806"/>
    </source>
</evidence>
<evidence type="ECO:0000313" key="15">
    <source>
        <dbReference type="EMBL" id="NOJ72455.1"/>
    </source>
</evidence>
<comment type="catalytic activity">
    <reaction evidence="10 12">
        <text>ATP + H2O = ADP + phosphate + H(+)</text>
        <dbReference type="Rhea" id="RHEA:13065"/>
        <dbReference type="ChEBI" id="CHEBI:15377"/>
        <dbReference type="ChEBI" id="CHEBI:15378"/>
        <dbReference type="ChEBI" id="CHEBI:30616"/>
        <dbReference type="ChEBI" id="CHEBI:43474"/>
        <dbReference type="ChEBI" id="CHEBI:456216"/>
        <dbReference type="EC" id="5.6.2.3"/>
    </reaction>
</comment>